<organism evidence="1">
    <name type="scientific">Anguilla anguilla</name>
    <name type="common">European freshwater eel</name>
    <name type="synonym">Muraena anguilla</name>
    <dbReference type="NCBI Taxonomy" id="7936"/>
    <lineage>
        <taxon>Eukaryota</taxon>
        <taxon>Metazoa</taxon>
        <taxon>Chordata</taxon>
        <taxon>Craniata</taxon>
        <taxon>Vertebrata</taxon>
        <taxon>Euteleostomi</taxon>
        <taxon>Actinopterygii</taxon>
        <taxon>Neopterygii</taxon>
        <taxon>Teleostei</taxon>
        <taxon>Anguilliformes</taxon>
        <taxon>Anguillidae</taxon>
        <taxon>Anguilla</taxon>
    </lineage>
</organism>
<reference evidence="1" key="2">
    <citation type="journal article" date="2015" name="Fish Shellfish Immunol.">
        <title>Early steps in the European eel (Anguilla anguilla)-Vibrio vulnificus interaction in the gills: Role of the RtxA13 toxin.</title>
        <authorList>
            <person name="Callol A."/>
            <person name="Pajuelo D."/>
            <person name="Ebbesson L."/>
            <person name="Teles M."/>
            <person name="MacKenzie S."/>
            <person name="Amaro C."/>
        </authorList>
    </citation>
    <scope>NUCLEOTIDE SEQUENCE</scope>
</reference>
<dbReference type="AlphaFoldDB" id="A0A0E9RHK9"/>
<accession>A0A0E9RHK9</accession>
<proteinExistence type="predicted"/>
<name>A0A0E9RHK9_ANGAN</name>
<sequence>MLYHRPADIFFYTGIHHFTIKALQF</sequence>
<evidence type="ECO:0000313" key="1">
    <source>
        <dbReference type="EMBL" id="JAH27945.1"/>
    </source>
</evidence>
<dbReference type="EMBL" id="GBXM01080632">
    <property type="protein sequence ID" value="JAH27945.1"/>
    <property type="molecule type" value="Transcribed_RNA"/>
</dbReference>
<protein>
    <submittedName>
        <fullName evidence="1">Uncharacterized protein</fullName>
    </submittedName>
</protein>
<reference evidence="1" key="1">
    <citation type="submission" date="2014-11" db="EMBL/GenBank/DDBJ databases">
        <authorList>
            <person name="Amaro Gonzalez C."/>
        </authorList>
    </citation>
    <scope>NUCLEOTIDE SEQUENCE</scope>
</reference>